<organism evidence="2 3">
    <name type="scientific">Pisolithus microcarpus 441</name>
    <dbReference type="NCBI Taxonomy" id="765257"/>
    <lineage>
        <taxon>Eukaryota</taxon>
        <taxon>Fungi</taxon>
        <taxon>Dikarya</taxon>
        <taxon>Basidiomycota</taxon>
        <taxon>Agaricomycotina</taxon>
        <taxon>Agaricomycetes</taxon>
        <taxon>Agaricomycetidae</taxon>
        <taxon>Boletales</taxon>
        <taxon>Sclerodermatineae</taxon>
        <taxon>Pisolithaceae</taxon>
        <taxon>Pisolithus</taxon>
    </lineage>
</organism>
<sequence length="184" mass="20395">MPSATDAESIINEYVKHIQPFFLILVANTALSASLFTLLVVLLTLSTKESRRRPVFRLNVLAICIALTMGIMFGFGDAKGILKGANQLSAAYYLTSMAFIIFAPLLSDSILLTRLFALYPLSSTSWVTLLKIYAFPFCVKCARIVVLILFLNDYSKIFITRDGIALFSNPNLIAEWALQIADNT</sequence>
<keyword evidence="1" id="KW-0812">Transmembrane</keyword>
<dbReference type="Proteomes" id="UP000054018">
    <property type="component" value="Unassembled WGS sequence"/>
</dbReference>
<dbReference type="EMBL" id="KN833688">
    <property type="protein sequence ID" value="KIK29944.1"/>
    <property type="molecule type" value="Genomic_DNA"/>
</dbReference>
<evidence type="ECO:0000313" key="3">
    <source>
        <dbReference type="Proteomes" id="UP000054018"/>
    </source>
</evidence>
<feature type="transmembrane region" description="Helical" evidence="1">
    <location>
        <begin position="21"/>
        <end position="43"/>
    </location>
</feature>
<gene>
    <name evidence="2" type="ORF">PISMIDRAFT_671912</name>
</gene>
<keyword evidence="1" id="KW-0472">Membrane</keyword>
<dbReference type="HOGENOM" id="CLU_099534_1_0_1"/>
<proteinExistence type="predicted"/>
<evidence type="ECO:0000313" key="2">
    <source>
        <dbReference type="EMBL" id="KIK29944.1"/>
    </source>
</evidence>
<feature type="transmembrane region" description="Helical" evidence="1">
    <location>
        <begin position="132"/>
        <end position="151"/>
    </location>
</feature>
<protein>
    <recommendedName>
        <fullName evidence="4">Chitin synthase export chaperone</fullName>
    </recommendedName>
</protein>
<reference evidence="2 3" key="1">
    <citation type="submission" date="2014-04" db="EMBL/GenBank/DDBJ databases">
        <authorList>
            <consortium name="DOE Joint Genome Institute"/>
            <person name="Kuo A."/>
            <person name="Kohler A."/>
            <person name="Costa M.D."/>
            <person name="Nagy L.G."/>
            <person name="Floudas D."/>
            <person name="Copeland A."/>
            <person name="Barry K.W."/>
            <person name="Cichocki N."/>
            <person name="Veneault-Fourrey C."/>
            <person name="LaButti K."/>
            <person name="Lindquist E.A."/>
            <person name="Lipzen A."/>
            <person name="Lundell T."/>
            <person name="Morin E."/>
            <person name="Murat C."/>
            <person name="Sun H."/>
            <person name="Tunlid A."/>
            <person name="Henrissat B."/>
            <person name="Grigoriev I.V."/>
            <person name="Hibbett D.S."/>
            <person name="Martin F."/>
            <person name="Nordberg H.P."/>
            <person name="Cantor M.N."/>
            <person name="Hua S.X."/>
        </authorList>
    </citation>
    <scope>NUCLEOTIDE SEQUENCE [LARGE SCALE GENOMIC DNA]</scope>
    <source>
        <strain evidence="2 3">441</strain>
    </source>
</reference>
<dbReference type="AlphaFoldDB" id="A0A0C9ZVB4"/>
<dbReference type="OrthoDB" id="2683248at2759"/>
<name>A0A0C9ZVB4_9AGAM</name>
<evidence type="ECO:0000256" key="1">
    <source>
        <dbReference type="SAM" id="Phobius"/>
    </source>
</evidence>
<feature type="transmembrane region" description="Helical" evidence="1">
    <location>
        <begin position="55"/>
        <end position="78"/>
    </location>
</feature>
<keyword evidence="3" id="KW-1185">Reference proteome</keyword>
<accession>A0A0C9ZVB4</accession>
<feature type="transmembrane region" description="Helical" evidence="1">
    <location>
        <begin position="90"/>
        <end position="112"/>
    </location>
</feature>
<evidence type="ECO:0008006" key="4">
    <source>
        <dbReference type="Google" id="ProtNLM"/>
    </source>
</evidence>
<reference evidence="3" key="2">
    <citation type="submission" date="2015-01" db="EMBL/GenBank/DDBJ databases">
        <title>Evolutionary Origins and Diversification of the Mycorrhizal Mutualists.</title>
        <authorList>
            <consortium name="DOE Joint Genome Institute"/>
            <consortium name="Mycorrhizal Genomics Consortium"/>
            <person name="Kohler A."/>
            <person name="Kuo A."/>
            <person name="Nagy L.G."/>
            <person name="Floudas D."/>
            <person name="Copeland A."/>
            <person name="Barry K.W."/>
            <person name="Cichocki N."/>
            <person name="Veneault-Fourrey C."/>
            <person name="LaButti K."/>
            <person name="Lindquist E.A."/>
            <person name="Lipzen A."/>
            <person name="Lundell T."/>
            <person name="Morin E."/>
            <person name="Murat C."/>
            <person name="Riley R."/>
            <person name="Ohm R."/>
            <person name="Sun H."/>
            <person name="Tunlid A."/>
            <person name="Henrissat B."/>
            <person name="Grigoriev I.V."/>
            <person name="Hibbett D.S."/>
            <person name="Martin F."/>
        </authorList>
    </citation>
    <scope>NUCLEOTIDE SEQUENCE [LARGE SCALE GENOMIC DNA]</scope>
    <source>
        <strain evidence="3">441</strain>
    </source>
</reference>
<keyword evidence="1" id="KW-1133">Transmembrane helix</keyword>